<keyword evidence="2" id="KW-1185">Reference proteome</keyword>
<comment type="caution">
    <text evidence="1">The sequence shown here is derived from an EMBL/GenBank/DDBJ whole genome shotgun (WGS) entry which is preliminary data.</text>
</comment>
<reference evidence="2" key="1">
    <citation type="submission" date="2017-07" db="EMBL/GenBank/DDBJ databases">
        <title>Draft genome sequence of Effusibacillus lacus strain skLN1.</title>
        <authorList>
            <person name="Watanabe M."/>
            <person name="Kojima H."/>
            <person name="Fukui M."/>
        </authorList>
    </citation>
    <scope>NUCLEOTIDE SEQUENCE [LARGE SCALE GENOMIC DNA]</scope>
    <source>
        <strain evidence="2">skLN1</strain>
    </source>
</reference>
<dbReference type="Proteomes" id="UP000217785">
    <property type="component" value="Unassembled WGS sequence"/>
</dbReference>
<proteinExistence type="predicted"/>
<gene>
    <name evidence="1" type="ORF">EFBL_2407</name>
</gene>
<name>A0A292YNJ8_9BACL</name>
<organism evidence="1 2">
    <name type="scientific">Effusibacillus lacus</name>
    <dbReference type="NCBI Taxonomy" id="1348429"/>
    <lineage>
        <taxon>Bacteria</taxon>
        <taxon>Bacillati</taxon>
        <taxon>Bacillota</taxon>
        <taxon>Bacilli</taxon>
        <taxon>Bacillales</taxon>
        <taxon>Alicyclobacillaceae</taxon>
        <taxon>Effusibacillus</taxon>
    </lineage>
</organism>
<protein>
    <submittedName>
        <fullName evidence="1">Uncharacterized protein</fullName>
    </submittedName>
</protein>
<evidence type="ECO:0000313" key="1">
    <source>
        <dbReference type="EMBL" id="GAX90766.1"/>
    </source>
</evidence>
<evidence type="ECO:0000313" key="2">
    <source>
        <dbReference type="Proteomes" id="UP000217785"/>
    </source>
</evidence>
<accession>A0A292YNJ8</accession>
<dbReference type="AlphaFoldDB" id="A0A292YNJ8"/>
<sequence>MRNSDPSIESQIMFRIRRQGTWNGEKIGQVQDIVSANAKAWNNMSPRLHQTYQKRDRVRSLFCVFEGWLVHALLIRINGHKIYPLQKNC</sequence>
<dbReference type="EMBL" id="BDUF01000064">
    <property type="protein sequence ID" value="GAX90766.1"/>
    <property type="molecule type" value="Genomic_DNA"/>
</dbReference>